<feature type="region of interest" description="Disordered" evidence="10">
    <location>
        <begin position="41"/>
        <end position="128"/>
    </location>
</feature>
<feature type="region of interest" description="Disordered" evidence="10">
    <location>
        <begin position="741"/>
        <end position="789"/>
    </location>
</feature>
<dbReference type="GO" id="GO:0004571">
    <property type="term" value="F:mannosyl-oligosaccharide 1,2-alpha-mannosidase activity"/>
    <property type="evidence" value="ECO:0007669"/>
    <property type="project" value="InterPro"/>
</dbReference>
<dbReference type="EMBL" id="JOWA01000092">
    <property type="protein sequence ID" value="KEZ43506.1"/>
    <property type="molecule type" value="Genomic_DNA"/>
</dbReference>
<dbReference type="GO" id="GO:0005509">
    <property type="term" value="F:calcium ion binding"/>
    <property type="evidence" value="ECO:0007669"/>
    <property type="project" value="InterPro"/>
</dbReference>
<keyword evidence="7" id="KW-0479">Metal-binding</keyword>
<dbReference type="VEuPathDB" id="FungiDB:SAPIO_CDS4402"/>
<feature type="compositionally biased region" description="Low complexity" evidence="10">
    <location>
        <begin position="875"/>
        <end position="884"/>
    </location>
</feature>
<dbReference type="InterPro" id="IPR001382">
    <property type="entry name" value="Glyco_hydro_47"/>
</dbReference>
<dbReference type="PRINTS" id="PR00747">
    <property type="entry name" value="GLYHDRLASE47"/>
</dbReference>
<keyword evidence="12" id="KW-1185">Reference proteome</keyword>
<dbReference type="PANTHER" id="PTHR11742">
    <property type="entry name" value="MANNOSYL-OLIGOSACCHARIDE ALPHA-1,2-MANNOSIDASE-RELATED"/>
    <property type="match status" value="1"/>
</dbReference>
<evidence type="ECO:0000256" key="9">
    <source>
        <dbReference type="RuleBase" id="RU361193"/>
    </source>
</evidence>
<keyword evidence="7" id="KW-0106">Calcium</keyword>
<dbReference type="UniPathway" id="UPA00378"/>
<feature type="compositionally biased region" description="Basic and acidic residues" evidence="10">
    <location>
        <begin position="64"/>
        <end position="75"/>
    </location>
</feature>
<dbReference type="GeneID" id="27723474"/>
<feature type="active site" evidence="6">
    <location>
        <position position="933"/>
    </location>
</feature>
<feature type="compositionally biased region" description="Low complexity" evidence="10">
    <location>
        <begin position="110"/>
        <end position="128"/>
    </location>
</feature>
<comment type="caution">
    <text evidence="11">The sequence shown here is derived from an EMBL/GenBank/DDBJ whole genome shotgun (WGS) entry which is preliminary data.</text>
</comment>
<dbReference type="SUPFAM" id="SSF48225">
    <property type="entry name" value="Seven-hairpin glycosidases"/>
    <property type="match status" value="1"/>
</dbReference>
<feature type="active site" description="Proton donor" evidence="6">
    <location>
        <position position="691"/>
    </location>
</feature>
<evidence type="ECO:0000313" key="11">
    <source>
        <dbReference type="EMBL" id="KEZ43506.1"/>
    </source>
</evidence>
<evidence type="ECO:0000256" key="6">
    <source>
        <dbReference type="PIRSR" id="PIRSR601382-1"/>
    </source>
</evidence>
<feature type="region of interest" description="Disordered" evidence="10">
    <location>
        <begin position="813"/>
        <end position="902"/>
    </location>
</feature>
<evidence type="ECO:0000256" key="5">
    <source>
        <dbReference type="ARBA" id="ARBA00023157"/>
    </source>
</evidence>
<gene>
    <name evidence="11" type="ORF">SAPIO_CDS4402</name>
</gene>
<name>A0A084G844_PSEDA</name>
<feature type="active site" evidence="6">
    <location>
        <position position="574"/>
    </location>
</feature>
<dbReference type="KEGG" id="sapo:SAPIO_CDS4402"/>
<evidence type="ECO:0000256" key="1">
    <source>
        <dbReference type="ARBA" id="ARBA00001913"/>
    </source>
</evidence>
<dbReference type="GO" id="GO:0005783">
    <property type="term" value="C:endoplasmic reticulum"/>
    <property type="evidence" value="ECO:0007669"/>
    <property type="project" value="TreeGrafter"/>
</dbReference>
<evidence type="ECO:0000256" key="7">
    <source>
        <dbReference type="PIRSR" id="PIRSR601382-2"/>
    </source>
</evidence>
<feature type="active site" description="Proton donor" evidence="6">
    <location>
        <position position="290"/>
    </location>
</feature>
<dbReference type="AlphaFoldDB" id="A0A084G844"/>
<sequence length="1032" mass="114948">MLPRRRYRLLLFVAALVVFLFYRAAHYSDWDPSEYTRIGKQQQHYSSHFDSDRNPLYKPLGHGTQEEPVKGDPHPPHPPPPPPPQQEEEAPVKIPTLKPGDQDDGSFGLPTAAAPLDSASSTSSAAEPSVTAPIPWYEIIAPGMHTTPESLTTSTYYPRWQKFGEQFPVAAEDLILLPTGTPKPIPKIQFDFPQEKPAAKEKREARLAEIKAEMTRAWSGYRMYAWMHDELSPVTKFYRDPFCGWAATLVDSLDTLWIMGMREEFDEAAHAVKNIDFTYSTQRLDIPVFETVIRYLGGLLAAYDVSGGHEGRYRMLLDKAEELADILYGAFDTPNRMPVLYYLWRPESVMQPRRATIVNVAEVGSLLMEFTHLAQLTGKEKYYDAVARITNALEDLQKSGTAIQGIFPEMLDAGGCNRTATELQRQAALQAQNELNGVSSSPGAAAAGAAAWPRNPQKLEIINVGDTVFGTSFAGPSSPDEGEDGQVKNASDATASESLAAGGLARRGFREANAANDDGAWDEGDDDDNGVAIPVNSFNPWSAANMIDLDCVTQPPLVPTTYGYQSYSMGGSQDSTYEYFPKTYLLLGGREPKYRNMHEKSVAAIKKWLLYRPMTKDGRDILFSAKLTTTGVPEVDAQREFEVTHLTCFLGGMFGLGAKIFNSDQDLEIAQKLTDGCVWAYESTPSGIMPEGSTVVPCASFRECPWNETAWYQALDPMWEYRDQQVQDYFENKKAAEAHQKLVESQQEIQRMREEQAQAQPLGDDATIDEERPTEPPSPPGALDEETASEKKTMYEIEVENSGDAAPKMVVEPATSGETYRYPRPEPGAPKKEVKKKRDVGTGTRRLDGEDADGQDFNVAERPTSTVDSAEAEPGSNIGSSSAGASGGQIPLEDKDPNKPPTHLEFVKAKIANEKIPPGFVRIPHRHYILRPEAIESVWYMYRITGNPEWMEKGWRMWKSVIEAVRTDVGHSAIHDVMVEKSPLKDSMESFWIAETLKYFYLLFATPDTISLDEWVLNTEAHPFRRPKGEIV</sequence>
<evidence type="ECO:0000256" key="10">
    <source>
        <dbReference type="SAM" id="MobiDB-lite"/>
    </source>
</evidence>
<dbReference type="GO" id="GO:0036503">
    <property type="term" value="P:ERAD pathway"/>
    <property type="evidence" value="ECO:0007669"/>
    <property type="project" value="UniProtKB-ARBA"/>
</dbReference>
<dbReference type="HOGENOM" id="CLU_003818_1_0_1"/>
<dbReference type="OrthoDB" id="8118055at2759"/>
<comment type="pathway">
    <text evidence="2">Protein modification; protein glycosylation.</text>
</comment>
<dbReference type="GO" id="GO:0005975">
    <property type="term" value="P:carbohydrate metabolic process"/>
    <property type="evidence" value="ECO:0007669"/>
    <property type="project" value="InterPro"/>
</dbReference>
<dbReference type="Proteomes" id="UP000028545">
    <property type="component" value="Unassembled WGS sequence"/>
</dbReference>
<dbReference type="GO" id="GO:0016020">
    <property type="term" value="C:membrane"/>
    <property type="evidence" value="ECO:0007669"/>
    <property type="project" value="InterPro"/>
</dbReference>
<reference evidence="11 12" key="1">
    <citation type="journal article" date="2014" name="Genome Announc.">
        <title>Draft genome sequence of the pathogenic fungus Scedosporium apiospermum.</title>
        <authorList>
            <person name="Vandeputte P."/>
            <person name="Ghamrawi S."/>
            <person name="Rechenmann M."/>
            <person name="Iltis A."/>
            <person name="Giraud S."/>
            <person name="Fleury M."/>
            <person name="Thornton C."/>
            <person name="Delhaes L."/>
            <person name="Meyer W."/>
            <person name="Papon N."/>
            <person name="Bouchara J.P."/>
        </authorList>
    </citation>
    <scope>NUCLEOTIDE SEQUENCE [LARGE SCALE GENOMIC DNA]</scope>
    <source>
        <strain evidence="11 12">IHEM 14462</strain>
    </source>
</reference>
<evidence type="ECO:0000256" key="4">
    <source>
        <dbReference type="ARBA" id="ARBA00022801"/>
    </source>
</evidence>
<protein>
    <recommendedName>
        <fullName evidence="9">alpha-1,2-Mannosidase</fullName>
        <ecNumber evidence="9">3.2.1.-</ecNumber>
    </recommendedName>
</protein>
<dbReference type="Pfam" id="PF01532">
    <property type="entry name" value="Glyco_hydro_47"/>
    <property type="match status" value="1"/>
</dbReference>
<feature type="binding site" evidence="7">
    <location>
        <position position="1019"/>
    </location>
    <ligand>
        <name>Ca(2+)</name>
        <dbReference type="ChEBI" id="CHEBI:29108"/>
    </ligand>
</feature>
<dbReference type="RefSeq" id="XP_016643305.1">
    <property type="nucleotide sequence ID" value="XM_016786960.1"/>
</dbReference>
<comment type="similarity">
    <text evidence="3 9">Belongs to the glycosyl hydrolase 47 family.</text>
</comment>
<accession>A0A084G844</accession>
<dbReference type="InterPro" id="IPR050749">
    <property type="entry name" value="Glycosyl_Hydrolase_47"/>
</dbReference>
<organism evidence="11 12">
    <name type="scientific">Pseudallescheria apiosperma</name>
    <name type="common">Scedosporium apiospermum</name>
    <dbReference type="NCBI Taxonomy" id="563466"/>
    <lineage>
        <taxon>Eukaryota</taxon>
        <taxon>Fungi</taxon>
        <taxon>Dikarya</taxon>
        <taxon>Ascomycota</taxon>
        <taxon>Pezizomycotina</taxon>
        <taxon>Sordariomycetes</taxon>
        <taxon>Hypocreomycetidae</taxon>
        <taxon>Microascales</taxon>
        <taxon>Microascaceae</taxon>
        <taxon>Scedosporium</taxon>
    </lineage>
</organism>
<evidence type="ECO:0000313" key="12">
    <source>
        <dbReference type="Proteomes" id="UP000028545"/>
    </source>
</evidence>
<dbReference type="PANTHER" id="PTHR11742:SF103">
    <property type="entry name" value="ENDOPLASMIC RETICULUM MANNOSIDASE MNL2-RELATED"/>
    <property type="match status" value="1"/>
</dbReference>
<feature type="disulfide bond" evidence="8">
    <location>
        <begin position="648"/>
        <end position="677"/>
    </location>
</feature>
<evidence type="ECO:0000256" key="3">
    <source>
        <dbReference type="ARBA" id="ARBA00007658"/>
    </source>
</evidence>
<dbReference type="Gene3D" id="1.50.10.10">
    <property type="match status" value="3"/>
</dbReference>
<keyword evidence="4 9" id="KW-0378">Hydrolase</keyword>
<dbReference type="OMA" id="WDCVPQG"/>
<feature type="compositionally biased region" description="Pro residues" evidence="10">
    <location>
        <begin position="76"/>
        <end position="85"/>
    </location>
</feature>
<feature type="region of interest" description="Disordered" evidence="10">
    <location>
        <begin position="470"/>
        <end position="492"/>
    </location>
</feature>
<keyword evidence="5 8" id="KW-1015">Disulfide bond</keyword>
<dbReference type="InterPro" id="IPR012341">
    <property type="entry name" value="6hp_glycosidase-like_sf"/>
</dbReference>
<comment type="cofactor">
    <cofactor evidence="1 7">
        <name>Ca(2+)</name>
        <dbReference type="ChEBI" id="CHEBI:29108"/>
    </cofactor>
</comment>
<proteinExistence type="inferred from homology"/>
<dbReference type="InterPro" id="IPR036026">
    <property type="entry name" value="Seven-hairpin_glycosidases"/>
</dbReference>
<feature type="compositionally biased region" description="Basic and acidic residues" evidence="10">
    <location>
        <begin position="821"/>
        <end position="832"/>
    </location>
</feature>
<dbReference type="EC" id="3.2.1.-" evidence="9"/>
<evidence type="ECO:0000256" key="2">
    <source>
        <dbReference type="ARBA" id="ARBA00004922"/>
    </source>
</evidence>
<evidence type="ECO:0000256" key="8">
    <source>
        <dbReference type="PIRSR" id="PIRSR601382-3"/>
    </source>
</evidence>
<keyword evidence="9" id="KW-0326">Glycosidase</keyword>